<organism evidence="2">
    <name type="scientific">Streptomyces sp. SID7499</name>
    <dbReference type="NCBI Taxonomy" id="2706086"/>
    <lineage>
        <taxon>Bacteria</taxon>
        <taxon>Bacillati</taxon>
        <taxon>Actinomycetota</taxon>
        <taxon>Actinomycetes</taxon>
        <taxon>Kitasatosporales</taxon>
        <taxon>Streptomycetaceae</taxon>
        <taxon>Streptomyces</taxon>
    </lineage>
</organism>
<accession>A0A6G3XWG0</accession>
<dbReference type="EMBL" id="JAAGMN010009500">
    <property type="protein sequence ID" value="NEE21997.1"/>
    <property type="molecule type" value="Genomic_DNA"/>
</dbReference>
<feature type="non-terminal residue" evidence="2">
    <location>
        <position position="1"/>
    </location>
</feature>
<reference evidence="2" key="1">
    <citation type="submission" date="2020-01" db="EMBL/GenBank/DDBJ databases">
        <title>Insect and environment-associated Actinomycetes.</title>
        <authorList>
            <person name="Currrie C."/>
            <person name="Chevrette M."/>
            <person name="Carlson C."/>
            <person name="Stubbendieck R."/>
            <person name="Wendt-Pienkowski E."/>
        </authorList>
    </citation>
    <scope>NUCLEOTIDE SEQUENCE</scope>
    <source>
        <strain evidence="2">SID7499</strain>
    </source>
</reference>
<dbReference type="AlphaFoldDB" id="A0A6G3XWG0"/>
<evidence type="ECO:0000256" key="1">
    <source>
        <dbReference type="SAM" id="MobiDB-lite"/>
    </source>
</evidence>
<evidence type="ECO:0000313" key="2">
    <source>
        <dbReference type="EMBL" id="NEE21997.1"/>
    </source>
</evidence>
<feature type="region of interest" description="Disordered" evidence="1">
    <location>
        <begin position="1"/>
        <end position="20"/>
    </location>
</feature>
<sequence>SAGADRAVVLGPPTGTDATGLLERGAFELTREEPGDPVQVRPLGGPEYVEGPNAPGNTAFPGANVLPPLGDTLGVPPV</sequence>
<protein>
    <submittedName>
        <fullName evidence="2">Uncharacterized protein</fullName>
    </submittedName>
</protein>
<comment type="caution">
    <text evidence="2">The sequence shown here is derived from an EMBL/GenBank/DDBJ whole genome shotgun (WGS) entry which is preliminary data.</text>
</comment>
<proteinExistence type="predicted"/>
<gene>
    <name evidence="2" type="ORF">G3M58_87990</name>
</gene>
<name>A0A6G3XWG0_9ACTN</name>
<feature type="region of interest" description="Disordered" evidence="1">
    <location>
        <begin position="51"/>
        <end position="78"/>
    </location>
</feature>
<feature type="non-terminal residue" evidence="2">
    <location>
        <position position="78"/>
    </location>
</feature>